<dbReference type="RefSeq" id="WP_169295795.1">
    <property type="nucleotide sequence ID" value="NZ_JABBNI010000001.1"/>
</dbReference>
<gene>
    <name evidence="1" type="ORF">HBE96_00375</name>
</gene>
<organism evidence="1 2">
    <name type="scientific">Clostridium muellerianum</name>
    <dbReference type="NCBI Taxonomy" id="2716538"/>
    <lineage>
        <taxon>Bacteria</taxon>
        <taxon>Bacillati</taxon>
        <taxon>Bacillota</taxon>
        <taxon>Clostridia</taxon>
        <taxon>Eubacteriales</taxon>
        <taxon>Clostridiaceae</taxon>
        <taxon>Clostridium</taxon>
    </lineage>
</organism>
<keyword evidence="2" id="KW-1185">Reference proteome</keyword>
<proteinExistence type="predicted"/>
<reference evidence="1 2" key="2">
    <citation type="submission" date="2020-06" db="EMBL/GenBank/DDBJ databases">
        <title>Complete Genome Sequence of Clostridium muelleri sp. nov. P21T, an Acid-Alcohol Producing Acetogen Isolated from Old Hay.</title>
        <authorList>
            <person name="Duncan K.E."/>
            <person name="Tanner R.S."/>
        </authorList>
    </citation>
    <scope>NUCLEOTIDE SEQUENCE [LARGE SCALE GENOMIC DNA]</scope>
    <source>
        <strain evidence="1 2">P21</strain>
    </source>
</reference>
<dbReference type="EMBL" id="JABBNI010000001">
    <property type="protein sequence ID" value="NMM61182.1"/>
    <property type="molecule type" value="Genomic_DNA"/>
</dbReference>
<evidence type="ECO:0000313" key="1">
    <source>
        <dbReference type="EMBL" id="NMM61182.1"/>
    </source>
</evidence>
<protein>
    <submittedName>
        <fullName evidence="1">Uncharacterized protein</fullName>
    </submittedName>
</protein>
<comment type="caution">
    <text evidence="1">The sequence shown here is derived from an EMBL/GenBank/DDBJ whole genome shotgun (WGS) entry which is preliminary data.</text>
</comment>
<sequence length="254" mass="28268">MKKGVLILVSIVLTIVAGLTGVYLAKVHNDSDSQDKQSVVNNIQQNSVSTNQQKTQEKQNDTYLIDGISTYPLTATEFKDAVGKGIAHKSHEKDIGEEKTLTCNNGMLIVCSIDTPYLFVAEEAEKYARQYKNVTYAEIANKTPNRKLCVCTSVIVGESVDFYKNIHMVLKVYYGNNQVKVIQPNEDVAIERNSLNNHEKVTGLGGKRSYSAVVQESFESKEIVPLNPEKIEAVLIDGSTEIVQSFNYKELNQL</sequence>
<accession>A0A7Y0EDM0</accession>
<dbReference type="Proteomes" id="UP000537131">
    <property type="component" value="Unassembled WGS sequence"/>
</dbReference>
<name>A0A7Y0EDM0_9CLOT</name>
<evidence type="ECO:0000313" key="2">
    <source>
        <dbReference type="Proteomes" id="UP000537131"/>
    </source>
</evidence>
<dbReference type="AlphaFoldDB" id="A0A7Y0EDM0"/>
<reference evidence="1 2" key="1">
    <citation type="submission" date="2020-04" db="EMBL/GenBank/DDBJ databases">
        <authorList>
            <person name="Doyle D.A."/>
        </authorList>
    </citation>
    <scope>NUCLEOTIDE SEQUENCE [LARGE SCALE GENOMIC DNA]</scope>
    <source>
        <strain evidence="1 2">P21</strain>
    </source>
</reference>